<keyword evidence="11" id="KW-1185">Reference proteome</keyword>
<dbReference type="GO" id="GO:0005249">
    <property type="term" value="F:voltage-gated potassium channel activity"/>
    <property type="evidence" value="ECO:0007669"/>
    <property type="project" value="InterPro"/>
</dbReference>
<evidence type="ECO:0000313" key="11">
    <source>
        <dbReference type="Proteomes" id="UP000622860"/>
    </source>
</evidence>
<feature type="transmembrane region" description="Helical" evidence="8">
    <location>
        <begin position="41"/>
        <end position="57"/>
    </location>
</feature>
<evidence type="ECO:0000256" key="4">
    <source>
        <dbReference type="ARBA" id="ARBA00022989"/>
    </source>
</evidence>
<dbReference type="Proteomes" id="UP000622860">
    <property type="component" value="Unassembled WGS sequence"/>
</dbReference>
<dbReference type="PANTHER" id="PTHR11537">
    <property type="entry name" value="VOLTAGE-GATED POTASSIUM CHANNEL"/>
    <property type="match status" value="1"/>
</dbReference>
<reference evidence="10" key="1">
    <citation type="journal article" date="2014" name="Int. J. Syst. Evol. Microbiol.">
        <title>Complete genome sequence of Corynebacterium casei LMG S-19264T (=DSM 44701T), isolated from a smear-ripened cheese.</title>
        <authorList>
            <consortium name="US DOE Joint Genome Institute (JGI-PGF)"/>
            <person name="Walter F."/>
            <person name="Albersmeier A."/>
            <person name="Kalinowski J."/>
            <person name="Ruckert C."/>
        </authorList>
    </citation>
    <scope>NUCLEOTIDE SEQUENCE</scope>
    <source>
        <strain evidence="10">CGMCC 1.12754</strain>
    </source>
</reference>
<dbReference type="RefSeq" id="WP_188454090.1">
    <property type="nucleotide sequence ID" value="NZ_BMFR01000002.1"/>
</dbReference>
<dbReference type="PANTHER" id="PTHR11537:SF254">
    <property type="entry name" value="POTASSIUM VOLTAGE-GATED CHANNEL PROTEIN SHAB"/>
    <property type="match status" value="1"/>
</dbReference>
<dbReference type="SUPFAM" id="SSF81324">
    <property type="entry name" value="Voltage-gated potassium channels"/>
    <property type="match status" value="1"/>
</dbReference>
<feature type="domain" description="Potassium channel" evidence="9">
    <location>
        <begin position="123"/>
        <end position="196"/>
    </location>
</feature>
<dbReference type="InterPro" id="IPR028325">
    <property type="entry name" value="VG_K_chnl"/>
</dbReference>
<accession>A0A917H562</accession>
<proteinExistence type="predicted"/>
<evidence type="ECO:0000256" key="2">
    <source>
        <dbReference type="ARBA" id="ARBA00022448"/>
    </source>
</evidence>
<evidence type="ECO:0000256" key="1">
    <source>
        <dbReference type="ARBA" id="ARBA00004141"/>
    </source>
</evidence>
<organism evidence="10 11">
    <name type="scientific">Virgibacillus oceani</name>
    <dbReference type="NCBI Taxonomy" id="1479511"/>
    <lineage>
        <taxon>Bacteria</taxon>
        <taxon>Bacillati</taxon>
        <taxon>Bacillota</taxon>
        <taxon>Bacilli</taxon>
        <taxon>Bacillales</taxon>
        <taxon>Bacillaceae</taxon>
        <taxon>Virgibacillus</taxon>
    </lineage>
</organism>
<keyword evidence="6 8" id="KW-0472">Membrane</keyword>
<evidence type="ECO:0000256" key="6">
    <source>
        <dbReference type="ARBA" id="ARBA00023136"/>
    </source>
</evidence>
<dbReference type="GO" id="GO:0001508">
    <property type="term" value="P:action potential"/>
    <property type="evidence" value="ECO:0007669"/>
    <property type="project" value="TreeGrafter"/>
</dbReference>
<name>A0A917H562_9BACI</name>
<comment type="caution">
    <text evidence="10">The sequence shown here is derived from an EMBL/GenBank/DDBJ whole genome shotgun (WGS) entry which is preliminary data.</text>
</comment>
<evidence type="ECO:0000256" key="8">
    <source>
        <dbReference type="SAM" id="Phobius"/>
    </source>
</evidence>
<evidence type="ECO:0000256" key="3">
    <source>
        <dbReference type="ARBA" id="ARBA00022692"/>
    </source>
</evidence>
<dbReference type="InterPro" id="IPR027359">
    <property type="entry name" value="Volt_channel_dom_sf"/>
</dbReference>
<evidence type="ECO:0000313" key="10">
    <source>
        <dbReference type="EMBL" id="GGG66979.1"/>
    </source>
</evidence>
<comment type="subcellular location">
    <subcellularLocation>
        <location evidence="1">Membrane</location>
        <topology evidence="1">Multi-pass membrane protein</topology>
    </subcellularLocation>
</comment>
<evidence type="ECO:0000256" key="5">
    <source>
        <dbReference type="ARBA" id="ARBA00023065"/>
    </source>
</evidence>
<keyword evidence="3 8" id="KW-0812">Transmembrane</keyword>
<feature type="transmembrane region" description="Helical" evidence="8">
    <location>
        <begin position="114"/>
        <end position="135"/>
    </location>
</feature>
<dbReference type="AlphaFoldDB" id="A0A917H562"/>
<dbReference type="Pfam" id="PF07885">
    <property type="entry name" value="Ion_trans_2"/>
    <property type="match status" value="1"/>
</dbReference>
<feature type="transmembrane region" description="Helical" evidence="8">
    <location>
        <begin position="12"/>
        <end position="29"/>
    </location>
</feature>
<evidence type="ECO:0000259" key="9">
    <source>
        <dbReference type="Pfam" id="PF07885"/>
    </source>
</evidence>
<feature type="transmembrane region" description="Helical" evidence="8">
    <location>
        <begin position="171"/>
        <end position="196"/>
    </location>
</feature>
<sequence length="255" mass="29279">MEQNTKTRIALIYELILVILAFLSVFLIFSENVVVRYLDKIVWALFFADVVIRFILAKNKWTFVKKNPFDIIAAIPLDAIFQTARIARLFRILRLFAISNNYFPKFFKILKTNYLDRVLIVAVLMIVTGGTVVTFTEPNINTFSDGLWWAIVTTTTVGYGDISPDTISGRVVAVILMFIGIGIIGMLTSSITTFFIRDQKKEHPTVEFLHRQLNRIDELSPSELNHIIAILKEYKKEAIHGKEDMERKSSDIRNN</sequence>
<dbReference type="Gene3D" id="1.20.120.350">
    <property type="entry name" value="Voltage-gated potassium channels. Chain C"/>
    <property type="match status" value="1"/>
</dbReference>
<dbReference type="GO" id="GO:0008076">
    <property type="term" value="C:voltage-gated potassium channel complex"/>
    <property type="evidence" value="ECO:0007669"/>
    <property type="project" value="InterPro"/>
</dbReference>
<gene>
    <name evidence="10" type="ORF">GCM10011398_08350</name>
</gene>
<dbReference type="InterPro" id="IPR013099">
    <property type="entry name" value="K_chnl_dom"/>
</dbReference>
<dbReference type="Gene3D" id="1.20.5.110">
    <property type="match status" value="1"/>
</dbReference>
<keyword evidence="7" id="KW-0407">Ion channel</keyword>
<keyword evidence="4 8" id="KW-1133">Transmembrane helix</keyword>
<reference evidence="10" key="2">
    <citation type="submission" date="2020-09" db="EMBL/GenBank/DDBJ databases">
        <authorList>
            <person name="Sun Q."/>
            <person name="Zhou Y."/>
        </authorList>
    </citation>
    <scope>NUCLEOTIDE SEQUENCE</scope>
    <source>
        <strain evidence="10">CGMCC 1.12754</strain>
    </source>
</reference>
<dbReference type="EMBL" id="BMFR01000002">
    <property type="protein sequence ID" value="GGG66979.1"/>
    <property type="molecule type" value="Genomic_DNA"/>
</dbReference>
<dbReference type="PRINTS" id="PR00169">
    <property type="entry name" value="KCHANNEL"/>
</dbReference>
<protein>
    <submittedName>
        <fullName evidence="10">Ion transporter</fullName>
    </submittedName>
</protein>
<keyword evidence="5" id="KW-0406">Ion transport</keyword>
<evidence type="ECO:0000256" key="7">
    <source>
        <dbReference type="ARBA" id="ARBA00023303"/>
    </source>
</evidence>
<keyword evidence="2" id="KW-0813">Transport</keyword>
<dbReference type="Gene3D" id="1.10.287.70">
    <property type="match status" value="1"/>
</dbReference>